<dbReference type="OrthoDB" id="5561579at2759"/>
<dbReference type="GeneID" id="37026403"/>
<reference evidence="2 3" key="1">
    <citation type="journal article" date="2018" name="Mol. Biol. Evol.">
        <title>Broad Genomic Sampling Reveals a Smut Pathogenic Ancestry of the Fungal Clade Ustilaginomycotina.</title>
        <authorList>
            <person name="Kijpornyongpan T."/>
            <person name="Mondo S.J."/>
            <person name="Barry K."/>
            <person name="Sandor L."/>
            <person name="Lee J."/>
            <person name="Lipzen A."/>
            <person name="Pangilinan J."/>
            <person name="LaButti K."/>
            <person name="Hainaut M."/>
            <person name="Henrissat B."/>
            <person name="Grigoriev I.V."/>
            <person name="Spatafora J.W."/>
            <person name="Aime M.C."/>
        </authorList>
    </citation>
    <scope>NUCLEOTIDE SEQUENCE [LARGE SCALE GENOMIC DNA]</scope>
    <source>
        <strain evidence="2 3">MCA 5214</strain>
    </source>
</reference>
<sequence length="89" mass="9196">MASSSSSSSAASSLPIPPKLATPQSVKGPGGSSASMDEVVSFYKALPKGEVKLKKGPFSNPGNGRPLVIGIATLFLVGYTMDYHMHLSK</sequence>
<protein>
    <submittedName>
        <fullName evidence="2">Uncharacterized protein</fullName>
    </submittedName>
</protein>
<feature type="region of interest" description="Disordered" evidence="1">
    <location>
        <begin position="1"/>
        <end position="34"/>
    </location>
</feature>
<accession>A0A316UKK2</accession>
<dbReference type="PANTHER" id="PTHR28161">
    <property type="entry name" value="ATP SYNTHASE SUBUNIT F, MITOCHONDRIAL"/>
    <property type="match status" value="1"/>
</dbReference>
<dbReference type="Proteomes" id="UP000245884">
    <property type="component" value="Unassembled WGS sequence"/>
</dbReference>
<dbReference type="EMBL" id="KZ819676">
    <property type="protein sequence ID" value="PWN25328.1"/>
    <property type="molecule type" value="Genomic_DNA"/>
</dbReference>
<dbReference type="GO" id="GO:0046933">
    <property type="term" value="F:proton-transporting ATP synthase activity, rotational mechanism"/>
    <property type="evidence" value="ECO:0007669"/>
    <property type="project" value="TreeGrafter"/>
</dbReference>
<dbReference type="Pfam" id="PF10791">
    <property type="entry name" value="F1F0-ATPsyn_F"/>
    <property type="match status" value="1"/>
</dbReference>
<evidence type="ECO:0000256" key="1">
    <source>
        <dbReference type="SAM" id="MobiDB-lite"/>
    </source>
</evidence>
<dbReference type="RefSeq" id="XP_025359940.1">
    <property type="nucleotide sequence ID" value="XM_025504580.1"/>
</dbReference>
<name>A0A316UKK2_9BASI</name>
<evidence type="ECO:0000313" key="3">
    <source>
        <dbReference type="Proteomes" id="UP000245884"/>
    </source>
</evidence>
<evidence type="ECO:0000313" key="2">
    <source>
        <dbReference type="EMBL" id="PWN25328.1"/>
    </source>
</evidence>
<gene>
    <name evidence="2" type="ORF">BDZ90DRAFT_223491</name>
</gene>
<dbReference type="STRING" id="1569628.A0A316UKK2"/>
<dbReference type="InterPro" id="IPR019727">
    <property type="entry name" value="ATP_synth_F0_fsu_mt_fun"/>
</dbReference>
<feature type="compositionally biased region" description="Low complexity" evidence="1">
    <location>
        <begin position="1"/>
        <end position="13"/>
    </location>
</feature>
<proteinExistence type="predicted"/>
<dbReference type="PANTHER" id="PTHR28161:SF1">
    <property type="entry name" value="ATP SYNTHASE SUBUNIT F, MITOCHONDRIAL"/>
    <property type="match status" value="1"/>
</dbReference>
<organism evidence="2 3">
    <name type="scientific">Jaminaea rosea</name>
    <dbReference type="NCBI Taxonomy" id="1569628"/>
    <lineage>
        <taxon>Eukaryota</taxon>
        <taxon>Fungi</taxon>
        <taxon>Dikarya</taxon>
        <taxon>Basidiomycota</taxon>
        <taxon>Ustilaginomycotina</taxon>
        <taxon>Exobasidiomycetes</taxon>
        <taxon>Microstromatales</taxon>
        <taxon>Microstromatales incertae sedis</taxon>
        <taxon>Jaminaea</taxon>
    </lineage>
</organism>
<keyword evidence="3" id="KW-1185">Reference proteome</keyword>
<dbReference type="AlphaFoldDB" id="A0A316UKK2"/>